<dbReference type="RefSeq" id="WP_157344453.1">
    <property type="nucleotide sequence ID" value="NZ_WSEK01000004.1"/>
</dbReference>
<evidence type="ECO:0000313" key="2">
    <source>
        <dbReference type="EMBL" id="MVQ51216.1"/>
    </source>
</evidence>
<keyword evidence="3" id="KW-1185">Reference proteome</keyword>
<proteinExistence type="predicted"/>
<dbReference type="AlphaFoldDB" id="A0A6L6XXQ7"/>
<dbReference type="Proteomes" id="UP000473525">
    <property type="component" value="Unassembled WGS sequence"/>
</dbReference>
<organism evidence="2 3">
    <name type="scientific">Nocardioides agri</name>
    <dbReference type="NCBI Taxonomy" id="2682843"/>
    <lineage>
        <taxon>Bacteria</taxon>
        <taxon>Bacillati</taxon>
        <taxon>Actinomycetota</taxon>
        <taxon>Actinomycetes</taxon>
        <taxon>Propionibacteriales</taxon>
        <taxon>Nocardioidaceae</taxon>
        <taxon>Nocardioides</taxon>
    </lineage>
</organism>
<dbReference type="EMBL" id="WSEK01000004">
    <property type="protein sequence ID" value="MVQ51216.1"/>
    <property type="molecule type" value="Genomic_DNA"/>
</dbReference>
<dbReference type="PROSITE" id="PS51257">
    <property type="entry name" value="PROKAR_LIPOPROTEIN"/>
    <property type="match status" value="1"/>
</dbReference>
<comment type="caution">
    <text evidence="2">The sequence shown here is derived from an EMBL/GenBank/DDBJ whole genome shotgun (WGS) entry which is preliminary data.</text>
</comment>
<feature type="compositionally biased region" description="Low complexity" evidence="1">
    <location>
        <begin position="32"/>
        <end position="46"/>
    </location>
</feature>
<reference evidence="2 3" key="1">
    <citation type="submission" date="2019-12" db="EMBL/GenBank/DDBJ databases">
        <authorList>
            <person name="Huq M.A."/>
        </authorList>
    </citation>
    <scope>NUCLEOTIDE SEQUENCE [LARGE SCALE GENOMIC DNA]</scope>
    <source>
        <strain evidence="2 3">MAH-18</strain>
    </source>
</reference>
<name>A0A6L6XXQ7_9ACTN</name>
<sequence>MGALVRAFGLIAAGTLCVGLTAGCGDDDGSGAPAATDSTSSAATESETPEPSPSVEKPSETPVPASWPACGETWVAGADLPKPYEGCAKGGTAVPADAQHCSMGAVLVTYGDRFWAVPGHVISEADGPLQKDPDFRQARATCTA</sequence>
<evidence type="ECO:0000256" key="1">
    <source>
        <dbReference type="SAM" id="MobiDB-lite"/>
    </source>
</evidence>
<feature type="compositionally biased region" description="Low complexity" evidence="1">
    <location>
        <begin position="53"/>
        <end position="64"/>
    </location>
</feature>
<protein>
    <submittedName>
        <fullName evidence="2">Uncharacterized protein</fullName>
    </submittedName>
</protein>
<evidence type="ECO:0000313" key="3">
    <source>
        <dbReference type="Proteomes" id="UP000473525"/>
    </source>
</evidence>
<accession>A0A6L6XXQ7</accession>
<gene>
    <name evidence="2" type="ORF">GON03_18695</name>
</gene>
<feature type="region of interest" description="Disordered" evidence="1">
    <location>
        <begin position="28"/>
        <end position="68"/>
    </location>
</feature>